<dbReference type="STRING" id="531814.SAMN04487944_103244"/>
<proteinExistence type="predicted"/>
<accession>A0A1H9NPC9</accession>
<sequence length="214" mass="24493">MMIRIGCLHAHHSNIEYIEGELTPYNVKMVHFVDPGLMYHMDSGPNVHIAEKVEQQLNWIESCQVDAILITCTNYIALLDETDYETATPIIKIDEPFFEQICKNSEPQTLLFSNPATVSGTMNRLFQYADKWSRTVKVEARLIENSFQFIMNGEKDAYNHAIVSYLEKYSDSEHISVAQLSMVNGARKSGKDVFHPLDALIKHVVQHFELDKQA</sequence>
<evidence type="ECO:0000313" key="2">
    <source>
        <dbReference type="Proteomes" id="UP000199687"/>
    </source>
</evidence>
<reference evidence="1 2" key="1">
    <citation type="submission" date="2016-10" db="EMBL/GenBank/DDBJ databases">
        <authorList>
            <person name="de Groot N.N."/>
        </authorList>
    </citation>
    <scope>NUCLEOTIDE SEQUENCE [LARGE SCALE GENOMIC DNA]</scope>
    <source>
        <strain evidence="1 2">CGMCC 1.7727</strain>
    </source>
</reference>
<protein>
    <recommendedName>
        <fullName evidence="3">Aspartate racemase</fullName>
    </recommendedName>
</protein>
<dbReference type="AlphaFoldDB" id="A0A1H9NPC9"/>
<dbReference type="RefSeq" id="WP_089739855.1">
    <property type="nucleotide sequence ID" value="NZ_FOGL01000003.1"/>
</dbReference>
<evidence type="ECO:0000313" key="1">
    <source>
        <dbReference type="EMBL" id="SER37752.1"/>
    </source>
</evidence>
<dbReference type="Proteomes" id="UP000199687">
    <property type="component" value="Unassembled WGS sequence"/>
</dbReference>
<gene>
    <name evidence="1" type="ORF">SAMN04487944_103244</name>
</gene>
<name>A0A1H9NPC9_9BACI</name>
<evidence type="ECO:0008006" key="3">
    <source>
        <dbReference type="Google" id="ProtNLM"/>
    </source>
</evidence>
<keyword evidence="2" id="KW-1185">Reference proteome</keyword>
<dbReference type="EMBL" id="FOGL01000003">
    <property type="protein sequence ID" value="SER37752.1"/>
    <property type="molecule type" value="Genomic_DNA"/>
</dbReference>
<dbReference type="OrthoDB" id="2910128at2"/>
<organism evidence="1 2">
    <name type="scientific">Gracilibacillus ureilyticus</name>
    <dbReference type="NCBI Taxonomy" id="531814"/>
    <lineage>
        <taxon>Bacteria</taxon>
        <taxon>Bacillati</taxon>
        <taxon>Bacillota</taxon>
        <taxon>Bacilli</taxon>
        <taxon>Bacillales</taxon>
        <taxon>Bacillaceae</taxon>
        <taxon>Gracilibacillus</taxon>
    </lineage>
</organism>